<organism evidence="2 3">
    <name type="scientific">Lactuca sativa</name>
    <name type="common">Garden lettuce</name>
    <dbReference type="NCBI Taxonomy" id="4236"/>
    <lineage>
        <taxon>Eukaryota</taxon>
        <taxon>Viridiplantae</taxon>
        <taxon>Streptophyta</taxon>
        <taxon>Embryophyta</taxon>
        <taxon>Tracheophyta</taxon>
        <taxon>Spermatophyta</taxon>
        <taxon>Magnoliopsida</taxon>
        <taxon>eudicotyledons</taxon>
        <taxon>Gunneridae</taxon>
        <taxon>Pentapetalae</taxon>
        <taxon>asterids</taxon>
        <taxon>campanulids</taxon>
        <taxon>Asterales</taxon>
        <taxon>Asteraceae</taxon>
        <taxon>Cichorioideae</taxon>
        <taxon>Cichorieae</taxon>
        <taxon>Lactucinae</taxon>
        <taxon>Lactuca</taxon>
    </lineage>
</organism>
<keyword evidence="3" id="KW-1185">Reference proteome</keyword>
<dbReference type="PANTHER" id="PTHR38371">
    <property type="entry name" value="RHO GTPASE-ACTIVATING PROTEIN"/>
    <property type="match status" value="1"/>
</dbReference>
<dbReference type="AlphaFoldDB" id="A0A9R1WTV1"/>
<name>A0A9R1WTV1_LACSA</name>
<proteinExistence type="predicted"/>
<dbReference type="EMBL" id="NBSK02000009">
    <property type="protein sequence ID" value="KAJ0186324.1"/>
    <property type="molecule type" value="Genomic_DNA"/>
</dbReference>
<evidence type="ECO:0000256" key="1">
    <source>
        <dbReference type="SAM" id="MobiDB-lite"/>
    </source>
</evidence>
<comment type="caution">
    <text evidence="2">The sequence shown here is derived from an EMBL/GenBank/DDBJ whole genome shotgun (WGS) entry which is preliminary data.</text>
</comment>
<gene>
    <name evidence="2" type="ORF">LSAT_V11C900493670</name>
</gene>
<feature type="region of interest" description="Disordered" evidence="1">
    <location>
        <begin position="58"/>
        <end position="86"/>
    </location>
</feature>
<dbReference type="PANTHER" id="PTHR38371:SF1">
    <property type="entry name" value="RHO GTPASE-ACTIVATING PROTEIN"/>
    <property type="match status" value="1"/>
</dbReference>
<feature type="compositionally biased region" description="Polar residues" evidence="1">
    <location>
        <begin position="58"/>
        <end position="67"/>
    </location>
</feature>
<protein>
    <submittedName>
        <fullName evidence="2">Uncharacterized protein</fullName>
    </submittedName>
</protein>
<reference evidence="2 3" key="1">
    <citation type="journal article" date="2017" name="Nat. Commun.">
        <title>Genome assembly with in vitro proximity ligation data and whole-genome triplication in lettuce.</title>
        <authorList>
            <person name="Reyes-Chin-Wo S."/>
            <person name="Wang Z."/>
            <person name="Yang X."/>
            <person name="Kozik A."/>
            <person name="Arikit S."/>
            <person name="Song C."/>
            <person name="Xia L."/>
            <person name="Froenicke L."/>
            <person name="Lavelle D.O."/>
            <person name="Truco M.J."/>
            <person name="Xia R."/>
            <person name="Zhu S."/>
            <person name="Xu C."/>
            <person name="Xu H."/>
            <person name="Xu X."/>
            <person name="Cox K."/>
            <person name="Korf I."/>
            <person name="Meyers B.C."/>
            <person name="Michelmore R.W."/>
        </authorList>
    </citation>
    <scope>NUCLEOTIDE SEQUENCE [LARGE SCALE GENOMIC DNA]</scope>
    <source>
        <strain evidence="3">cv. Salinas</strain>
        <tissue evidence="2">Seedlings</tissue>
    </source>
</reference>
<evidence type="ECO:0000313" key="2">
    <source>
        <dbReference type="EMBL" id="KAJ0186324.1"/>
    </source>
</evidence>
<sequence length="154" mass="17138">MADFGAPSFSLGFDFDFSEPQLTTANESKNPTAPNRFSVAATGLVDDGDNDFETVTVVDSDTDNQNSPPKLKRLRRGRPVEDTVSSASVKSKADLFSAVVVDDDDIEDFSSPEDNHTGLRSYLICYLHKFKCIDFLFFASYWLESGSQVHFYKP</sequence>
<evidence type="ECO:0000313" key="3">
    <source>
        <dbReference type="Proteomes" id="UP000235145"/>
    </source>
</evidence>
<accession>A0A9R1WTV1</accession>
<dbReference type="Proteomes" id="UP000235145">
    <property type="component" value="Unassembled WGS sequence"/>
</dbReference>